<keyword evidence="1" id="KW-0812">Transmembrane</keyword>
<dbReference type="AlphaFoldDB" id="A0A5J5BUP7"/>
<name>A0A5J5BUP7_9ASTE</name>
<feature type="transmembrane region" description="Helical" evidence="1">
    <location>
        <begin position="210"/>
        <end position="232"/>
    </location>
</feature>
<dbReference type="PANTHER" id="PTHR33868:SF10">
    <property type="entry name" value="OS08G0483100 PROTEIN"/>
    <property type="match status" value="1"/>
</dbReference>
<keyword evidence="1" id="KW-1133">Transmembrane helix</keyword>
<dbReference type="OrthoDB" id="1673621at2759"/>
<evidence type="ECO:0000313" key="2">
    <source>
        <dbReference type="EMBL" id="KAA8546765.1"/>
    </source>
</evidence>
<proteinExistence type="predicted"/>
<accession>A0A5J5BUP7</accession>
<sequence length="233" mass="25722">MDVHGSKSQRYNEFCTSNPKCNVITTISNSSIVESAKNMAGWISNNQKPNSGGLDGNEMVMGLVFSHKSGLDLMQNCDLPPPLKVFSGPDKTVLSSMNRICSMMVQDDENDDDLRLPGNGYQNEKLELLKALRLSQTRAREAEKKAAVLAKEKDCLCNALLAESSQLFAYRHWVQLLELQLSKLQRQFCGGSGRMNVAEDDGEDVGSVTWFMAFALCLGIAGVSFAFGCRYLF</sequence>
<dbReference type="Proteomes" id="UP000325577">
    <property type="component" value="Linkage Group LG1"/>
</dbReference>
<gene>
    <name evidence="2" type="ORF">F0562_003194</name>
</gene>
<dbReference type="PANTHER" id="PTHR33868">
    <property type="entry name" value="EXPRESSED PROTEIN"/>
    <property type="match status" value="1"/>
</dbReference>
<evidence type="ECO:0000256" key="1">
    <source>
        <dbReference type="SAM" id="Phobius"/>
    </source>
</evidence>
<dbReference type="EMBL" id="CM018032">
    <property type="protein sequence ID" value="KAA8546765.1"/>
    <property type="molecule type" value="Genomic_DNA"/>
</dbReference>
<organism evidence="2 3">
    <name type="scientific">Nyssa sinensis</name>
    <dbReference type="NCBI Taxonomy" id="561372"/>
    <lineage>
        <taxon>Eukaryota</taxon>
        <taxon>Viridiplantae</taxon>
        <taxon>Streptophyta</taxon>
        <taxon>Embryophyta</taxon>
        <taxon>Tracheophyta</taxon>
        <taxon>Spermatophyta</taxon>
        <taxon>Magnoliopsida</taxon>
        <taxon>eudicotyledons</taxon>
        <taxon>Gunneridae</taxon>
        <taxon>Pentapetalae</taxon>
        <taxon>asterids</taxon>
        <taxon>Cornales</taxon>
        <taxon>Nyssaceae</taxon>
        <taxon>Nyssa</taxon>
    </lineage>
</organism>
<protein>
    <submittedName>
        <fullName evidence="2">Uncharacterized protein</fullName>
    </submittedName>
</protein>
<evidence type="ECO:0000313" key="3">
    <source>
        <dbReference type="Proteomes" id="UP000325577"/>
    </source>
</evidence>
<keyword evidence="3" id="KW-1185">Reference proteome</keyword>
<keyword evidence="1" id="KW-0472">Membrane</keyword>
<reference evidence="2 3" key="1">
    <citation type="submission" date="2019-09" db="EMBL/GenBank/DDBJ databases">
        <title>A chromosome-level genome assembly of the Chinese tupelo Nyssa sinensis.</title>
        <authorList>
            <person name="Yang X."/>
            <person name="Kang M."/>
            <person name="Yang Y."/>
            <person name="Xiong H."/>
            <person name="Wang M."/>
            <person name="Zhang Z."/>
            <person name="Wang Z."/>
            <person name="Wu H."/>
            <person name="Ma T."/>
            <person name="Liu J."/>
            <person name="Xi Z."/>
        </authorList>
    </citation>
    <scope>NUCLEOTIDE SEQUENCE [LARGE SCALE GENOMIC DNA]</scope>
    <source>
        <strain evidence="2">J267</strain>
        <tissue evidence="2">Leaf</tissue>
    </source>
</reference>